<feature type="domain" description="N-acetyltransferase" evidence="1">
    <location>
        <begin position="11"/>
        <end position="167"/>
    </location>
</feature>
<protein>
    <submittedName>
        <fullName evidence="2">Acetyltransferase (GNAT) family protein</fullName>
    </submittedName>
</protein>
<proteinExistence type="predicted"/>
<dbReference type="RefSeq" id="WP_070109396.1">
    <property type="nucleotide sequence ID" value="NZ_LZFO01000004.1"/>
</dbReference>
<name>A0A1E8F1C1_9CLOT</name>
<dbReference type="AlphaFoldDB" id="A0A1E8F1C1"/>
<organism evidence="2 3">
    <name type="scientific">Clostridium acetireducens DSM 10703</name>
    <dbReference type="NCBI Taxonomy" id="1121290"/>
    <lineage>
        <taxon>Bacteria</taxon>
        <taxon>Bacillati</taxon>
        <taxon>Bacillota</taxon>
        <taxon>Clostridia</taxon>
        <taxon>Eubacteriales</taxon>
        <taxon>Clostridiaceae</taxon>
        <taxon>Clostridium</taxon>
    </lineage>
</organism>
<dbReference type="PROSITE" id="PS51186">
    <property type="entry name" value="GNAT"/>
    <property type="match status" value="1"/>
</dbReference>
<dbReference type="Gene3D" id="3.40.630.30">
    <property type="match status" value="1"/>
</dbReference>
<accession>A0A1E8F1C1</accession>
<dbReference type="InterPro" id="IPR016181">
    <property type="entry name" value="Acyl_CoA_acyltransferase"/>
</dbReference>
<dbReference type="SUPFAM" id="SSF55729">
    <property type="entry name" value="Acyl-CoA N-acyltransferases (Nat)"/>
    <property type="match status" value="1"/>
</dbReference>
<evidence type="ECO:0000259" key="1">
    <source>
        <dbReference type="PROSITE" id="PS51186"/>
    </source>
</evidence>
<dbReference type="STRING" id="1121290.CLAOCE_04260"/>
<dbReference type="CDD" id="cd04301">
    <property type="entry name" value="NAT_SF"/>
    <property type="match status" value="1"/>
</dbReference>
<comment type="caution">
    <text evidence="2">The sequence shown here is derived from an EMBL/GenBank/DDBJ whole genome shotgun (WGS) entry which is preliminary data.</text>
</comment>
<keyword evidence="2" id="KW-0808">Transferase</keyword>
<dbReference type="Proteomes" id="UP000175744">
    <property type="component" value="Unassembled WGS sequence"/>
</dbReference>
<keyword evidence="3" id="KW-1185">Reference proteome</keyword>
<gene>
    <name evidence="2" type="ORF">CLOACE_04260</name>
</gene>
<dbReference type="GO" id="GO:0016747">
    <property type="term" value="F:acyltransferase activity, transferring groups other than amino-acyl groups"/>
    <property type="evidence" value="ECO:0007669"/>
    <property type="project" value="InterPro"/>
</dbReference>
<dbReference type="EMBL" id="LZFO01000004">
    <property type="protein sequence ID" value="OFI07235.1"/>
    <property type="molecule type" value="Genomic_DNA"/>
</dbReference>
<dbReference type="Pfam" id="PF13420">
    <property type="entry name" value="Acetyltransf_4"/>
    <property type="match status" value="1"/>
</dbReference>
<evidence type="ECO:0000313" key="3">
    <source>
        <dbReference type="Proteomes" id="UP000175744"/>
    </source>
</evidence>
<dbReference type="InterPro" id="IPR000182">
    <property type="entry name" value="GNAT_dom"/>
</dbReference>
<evidence type="ECO:0000313" key="2">
    <source>
        <dbReference type="EMBL" id="OFI07235.1"/>
    </source>
</evidence>
<reference evidence="2 3" key="1">
    <citation type="submission" date="2016-06" db="EMBL/GenBank/DDBJ databases">
        <title>Genome sequence of Clostridium acetireducens DSM 10703.</title>
        <authorList>
            <person name="Poehlein A."/>
            <person name="Fluechter S."/>
            <person name="Duerre P."/>
            <person name="Daniel R."/>
        </authorList>
    </citation>
    <scope>NUCLEOTIDE SEQUENCE [LARGE SCALE GENOMIC DNA]</scope>
    <source>
        <strain evidence="2 3">DSM 10703</strain>
    </source>
</reference>
<sequence length="175" mass="20902">MFEVDLKFNDIEILSVEKKDIIPLKIFLDFQGDFLINGEPIKLEYLYERFLEYYVSECEFFSKIVKNDKIIGIIKGRLEIKNPNEVWIGSIFLDYNLRNQGIGTSIINNVLRHFFEEYGIEHFYTGVMEKSHIKIGFWKKNKFKILRISKDFYNIEGKELNMIILKRNFSHSNII</sequence>
<dbReference type="OrthoDB" id="1952641at2"/>